<dbReference type="Pfam" id="PF10262">
    <property type="entry name" value="Rdx"/>
    <property type="match status" value="1"/>
</dbReference>
<reference evidence="4" key="2">
    <citation type="submission" date="2018-05" db="EMBL/GenBank/DDBJ databases">
        <title>OmerRS3 (Oryza meridionalis Reference Sequence Version 3).</title>
        <authorList>
            <person name="Zhang J."/>
            <person name="Kudrna D."/>
            <person name="Lee S."/>
            <person name="Talag J."/>
            <person name="Welchert J."/>
            <person name="Wing R.A."/>
        </authorList>
    </citation>
    <scope>NUCLEOTIDE SEQUENCE [LARGE SCALE GENOMIC DNA]</scope>
    <source>
        <strain evidence="4">cv. OR44</strain>
    </source>
</reference>
<accession>A0A0E0C9U8</accession>
<sequence>MVHCRFLSKKTVQREKFETVWVFDYLGWSIAPSGKVALNGGPIMCQPTGIDGLPVPACRAVRSRRVEIPCVTCPPFRFSSICAERTREGGDPGSRGESSAAAMDRVQLVLLGLPILLFCSDLVTLFGPEQLPTPQPDLPPHPNPDAASDAVQPDDIAADATASAQIAEPQVDGPASGTTVELKFCASCSYRGNAVTVKKMLETSFPGIHVVLENYPPPFPKRALSKAVPFLQVGAMATLMAGDQIFPRFGMVPPPWYYSLRANRFGTMATIWLFGNFAQSFLQSSGAFEVYCNGQLVFSKLSEQRFPSEFELRELIGNRLPDSQFGKNLEKVWS</sequence>
<protein>
    <recommendedName>
        <fullName evidence="6">SelT-like protein</fullName>
    </recommendedName>
</protein>
<dbReference type="AlphaFoldDB" id="A0A0E0C9U8"/>
<evidence type="ECO:0000256" key="2">
    <source>
        <dbReference type="ARBA" id="ARBA00023284"/>
    </source>
</evidence>
<keyword evidence="5" id="KW-1185">Reference proteome</keyword>
<dbReference type="GO" id="GO:0045454">
    <property type="term" value="P:cell redox homeostasis"/>
    <property type="evidence" value="ECO:0007669"/>
    <property type="project" value="TreeGrafter"/>
</dbReference>
<dbReference type="STRING" id="40149.A0A0E0C9U8"/>
<dbReference type="PANTHER" id="PTHR13544">
    <property type="entry name" value="SELENOPROTEIN T"/>
    <property type="match status" value="1"/>
</dbReference>
<dbReference type="Proteomes" id="UP000008021">
    <property type="component" value="Chromosome 1"/>
</dbReference>
<dbReference type="EnsemblPlants" id="OMERI01G33180.1">
    <property type="protein sequence ID" value="OMERI01G33180.1"/>
    <property type="gene ID" value="OMERI01G33180"/>
</dbReference>
<dbReference type="Gramene" id="OMERI01G33180.1">
    <property type="protein sequence ID" value="OMERI01G33180.1"/>
    <property type="gene ID" value="OMERI01G33180"/>
</dbReference>
<dbReference type="InterPro" id="IPR036249">
    <property type="entry name" value="Thioredoxin-like_sf"/>
</dbReference>
<organism evidence="4">
    <name type="scientific">Oryza meridionalis</name>
    <dbReference type="NCBI Taxonomy" id="40149"/>
    <lineage>
        <taxon>Eukaryota</taxon>
        <taxon>Viridiplantae</taxon>
        <taxon>Streptophyta</taxon>
        <taxon>Embryophyta</taxon>
        <taxon>Tracheophyta</taxon>
        <taxon>Spermatophyta</taxon>
        <taxon>Magnoliopsida</taxon>
        <taxon>Liliopsida</taxon>
        <taxon>Poales</taxon>
        <taxon>Poaceae</taxon>
        <taxon>BOP clade</taxon>
        <taxon>Oryzoideae</taxon>
        <taxon>Oryzeae</taxon>
        <taxon>Oryzinae</taxon>
        <taxon>Oryza</taxon>
    </lineage>
</organism>
<dbReference type="Gene3D" id="3.40.30.10">
    <property type="entry name" value="Glutaredoxin"/>
    <property type="match status" value="1"/>
</dbReference>
<evidence type="ECO:0000256" key="1">
    <source>
        <dbReference type="ARBA" id="ARBA00022729"/>
    </source>
</evidence>
<dbReference type="GO" id="GO:0005789">
    <property type="term" value="C:endoplasmic reticulum membrane"/>
    <property type="evidence" value="ECO:0007669"/>
    <property type="project" value="TreeGrafter"/>
</dbReference>
<proteinExistence type="predicted"/>
<evidence type="ECO:0000256" key="3">
    <source>
        <dbReference type="SAM" id="MobiDB-lite"/>
    </source>
</evidence>
<dbReference type="PANTHER" id="PTHR13544:SF0">
    <property type="entry name" value="THIOREDOXIN REDUCTASE-LIKE SELENOPROTEIN T"/>
    <property type="match status" value="1"/>
</dbReference>
<keyword evidence="2" id="KW-0676">Redox-active center</keyword>
<keyword evidence="1" id="KW-0732">Signal</keyword>
<dbReference type="InterPro" id="IPR011893">
    <property type="entry name" value="Selenoprotein_Rdx-typ"/>
</dbReference>
<feature type="region of interest" description="Disordered" evidence="3">
    <location>
        <begin position="130"/>
        <end position="150"/>
    </location>
</feature>
<evidence type="ECO:0000313" key="5">
    <source>
        <dbReference type="Proteomes" id="UP000008021"/>
    </source>
</evidence>
<dbReference type="GO" id="GO:0004791">
    <property type="term" value="F:thioredoxin-disulfide reductase (NADPH) activity"/>
    <property type="evidence" value="ECO:0007669"/>
    <property type="project" value="TreeGrafter"/>
</dbReference>
<evidence type="ECO:0008006" key="6">
    <source>
        <dbReference type="Google" id="ProtNLM"/>
    </source>
</evidence>
<name>A0A0E0C9U8_9ORYZ</name>
<dbReference type="SUPFAM" id="SSF52833">
    <property type="entry name" value="Thioredoxin-like"/>
    <property type="match status" value="1"/>
</dbReference>
<dbReference type="eggNOG" id="KOG3286">
    <property type="taxonomic scope" value="Eukaryota"/>
</dbReference>
<dbReference type="NCBIfam" id="TIGR02174">
    <property type="entry name" value="CXXU_selWTH"/>
    <property type="match status" value="1"/>
</dbReference>
<reference evidence="4" key="1">
    <citation type="submission" date="2015-04" db="UniProtKB">
        <authorList>
            <consortium name="EnsemblPlants"/>
        </authorList>
    </citation>
    <scope>IDENTIFICATION</scope>
</reference>
<feature type="compositionally biased region" description="Pro residues" evidence="3">
    <location>
        <begin position="131"/>
        <end position="143"/>
    </location>
</feature>
<dbReference type="InterPro" id="IPR019389">
    <property type="entry name" value="Selenoprotein_T"/>
</dbReference>
<evidence type="ECO:0000313" key="4">
    <source>
        <dbReference type="EnsemblPlants" id="OMERI01G33180.1"/>
    </source>
</evidence>
<dbReference type="HOGENOM" id="CLU_073701_0_0_1"/>